<keyword evidence="2" id="KW-1185">Reference proteome</keyword>
<evidence type="ECO:0000313" key="2">
    <source>
        <dbReference type="Proteomes" id="UP000239539"/>
    </source>
</evidence>
<sequence length="76" mass="8386">MEDLELIQKLDEMELLTCLLKSYLEGAVVSNNNVQSVIDGLALLQSKIIMKQTNFENSLISQKILSNSGATLTTNN</sequence>
<dbReference type="RefSeq" id="WP_105931128.1">
    <property type="nucleotide sequence ID" value="NZ_PVNO01000025.1"/>
</dbReference>
<dbReference type="EMBL" id="PVNO01000025">
    <property type="protein sequence ID" value="PRO68905.1"/>
    <property type="molecule type" value="Genomic_DNA"/>
</dbReference>
<name>A0ABX5CN99_9ALTE</name>
<evidence type="ECO:0008006" key="3">
    <source>
        <dbReference type="Google" id="ProtNLM"/>
    </source>
</evidence>
<protein>
    <recommendedName>
        <fullName evidence="3">Spore coat protein</fullName>
    </recommendedName>
</protein>
<evidence type="ECO:0000313" key="1">
    <source>
        <dbReference type="EMBL" id="PRO68905.1"/>
    </source>
</evidence>
<comment type="caution">
    <text evidence="1">The sequence shown here is derived from an EMBL/GenBank/DDBJ whole genome shotgun (WGS) entry which is preliminary data.</text>
</comment>
<accession>A0ABX5CN99</accession>
<reference evidence="2" key="1">
    <citation type="journal article" date="2020" name="Int. J. Syst. Evol. Microbiol.">
        <title>Alteromonas alba sp. nov., a marine bacterium isolated from the seawater of the West Pacific Ocean.</title>
        <authorList>
            <person name="Sun C."/>
            <person name="Wu Y.-H."/>
            <person name="Xamxidin M."/>
            <person name="Cheng H."/>
            <person name="Xu X.-W."/>
        </authorList>
    </citation>
    <scope>NUCLEOTIDE SEQUENCE [LARGE SCALE GENOMIC DNA]</scope>
    <source>
        <strain evidence="2">9a2</strain>
    </source>
</reference>
<gene>
    <name evidence="1" type="ORF">C6Y39_10100</name>
</gene>
<dbReference type="Proteomes" id="UP000239539">
    <property type="component" value="Unassembled WGS sequence"/>
</dbReference>
<proteinExistence type="predicted"/>
<organism evidence="1 2">
    <name type="scientific">Alteromonas gracilis</name>
    <dbReference type="NCBI Taxonomy" id="1479524"/>
    <lineage>
        <taxon>Bacteria</taxon>
        <taxon>Pseudomonadati</taxon>
        <taxon>Pseudomonadota</taxon>
        <taxon>Gammaproteobacteria</taxon>
        <taxon>Alteromonadales</taxon>
        <taxon>Alteromonadaceae</taxon>
        <taxon>Alteromonas/Salinimonas group</taxon>
        <taxon>Alteromonas</taxon>
    </lineage>
</organism>